<dbReference type="EMBL" id="LSRX01001597">
    <property type="protein sequence ID" value="OLP78552.1"/>
    <property type="molecule type" value="Genomic_DNA"/>
</dbReference>
<reference evidence="1 2" key="1">
    <citation type="submission" date="2016-02" db="EMBL/GenBank/DDBJ databases">
        <title>Genome analysis of coral dinoflagellate symbionts highlights evolutionary adaptations to a symbiotic lifestyle.</title>
        <authorList>
            <person name="Aranda M."/>
            <person name="Li Y."/>
            <person name="Liew Y.J."/>
            <person name="Baumgarten S."/>
            <person name="Simakov O."/>
            <person name="Wilson M."/>
            <person name="Piel J."/>
            <person name="Ashoor H."/>
            <person name="Bougouffa S."/>
            <person name="Bajic V.B."/>
            <person name="Ryu T."/>
            <person name="Ravasi T."/>
            <person name="Bayer T."/>
            <person name="Micklem G."/>
            <person name="Kim H."/>
            <person name="Bhak J."/>
            <person name="Lajeunesse T.C."/>
            <person name="Voolstra C.R."/>
        </authorList>
    </citation>
    <scope>NUCLEOTIDE SEQUENCE [LARGE SCALE GENOMIC DNA]</scope>
    <source>
        <strain evidence="1 2">CCMP2467</strain>
    </source>
</reference>
<dbReference type="OrthoDB" id="10384561at2759"/>
<organism evidence="1 2">
    <name type="scientific">Symbiodinium microadriaticum</name>
    <name type="common">Dinoflagellate</name>
    <name type="synonym">Zooxanthella microadriatica</name>
    <dbReference type="NCBI Taxonomy" id="2951"/>
    <lineage>
        <taxon>Eukaryota</taxon>
        <taxon>Sar</taxon>
        <taxon>Alveolata</taxon>
        <taxon>Dinophyceae</taxon>
        <taxon>Suessiales</taxon>
        <taxon>Symbiodiniaceae</taxon>
        <taxon>Symbiodinium</taxon>
    </lineage>
</organism>
<sequence length="276" mass="29525">MLYSSVDVEVVVQRRDIDDMEDFLVEESVGDRSVVEVWTVPHEFVGKVVFVVDDSVGNAASGVADEVMIVKLHLVLDEVGNSGVLFSGYGEVMGFVPSLDRCEEVSAWVLGGWKEGASTGVLEKAVLWNQSEKRDGNVAIGDVSGVCSLKVLASALLLLLWFPLSVDLPPVVNVILYSWVLFPDVREAAVCLAGQADAEVLAEKAVAEVVVAETAGVDVAAEMVADVAWVQRVRTRASRVLLDGTLVVVHRKLLSATIVATQRLVLASLLASEAVP</sequence>
<proteinExistence type="predicted"/>
<dbReference type="Proteomes" id="UP000186817">
    <property type="component" value="Unassembled WGS sequence"/>
</dbReference>
<dbReference type="AlphaFoldDB" id="A0A1Q9C6J5"/>
<evidence type="ECO:0000313" key="1">
    <source>
        <dbReference type="EMBL" id="OLP78552.1"/>
    </source>
</evidence>
<evidence type="ECO:0000313" key="2">
    <source>
        <dbReference type="Proteomes" id="UP000186817"/>
    </source>
</evidence>
<accession>A0A1Q9C6J5</accession>
<protein>
    <submittedName>
        <fullName evidence="1">Uncharacterized protein</fullName>
    </submittedName>
</protein>
<name>A0A1Q9C6J5_SYMMI</name>
<comment type="caution">
    <text evidence="1">The sequence shown here is derived from an EMBL/GenBank/DDBJ whole genome shotgun (WGS) entry which is preliminary data.</text>
</comment>
<keyword evidence="2" id="KW-1185">Reference proteome</keyword>
<gene>
    <name evidence="1" type="ORF">AK812_SmicGene41260</name>
</gene>